<reference evidence="2" key="1">
    <citation type="submission" date="2016-12" db="EMBL/GenBank/DDBJ databases">
        <title>The genomes of Aspergillus section Nigri reveals drivers in fungal speciation.</title>
        <authorList>
            <consortium name="DOE Joint Genome Institute"/>
            <person name="Vesth T.C."/>
            <person name="Nybo J."/>
            <person name="Theobald S."/>
            <person name="Brandl J."/>
            <person name="Frisvad J.C."/>
            <person name="Nielsen K.F."/>
            <person name="Lyhne E.K."/>
            <person name="Kogle M.E."/>
            <person name="Kuo A."/>
            <person name="Riley R."/>
            <person name="Clum A."/>
            <person name="Nolan M."/>
            <person name="Lipzen A."/>
            <person name="Salamov A."/>
            <person name="Henrissat B."/>
            <person name="Wiebenga A."/>
            <person name="De vries R.P."/>
            <person name="Grigoriev I.V."/>
            <person name="Mortensen U.H."/>
            <person name="Andersen M.R."/>
            <person name="Baker S.E."/>
        </authorList>
    </citation>
    <scope>NUCLEOTIDE SEQUENCE</scope>
    <source>
        <strain evidence="2">CBS 122712</strain>
    </source>
</reference>
<dbReference type="VEuPathDB" id="FungiDB:BO83DRAFT_374674"/>
<feature type="compositionally biased region" description="Basic and acidic residues" evidence="1">
    <location>
        <begin position="10"/>
        <end position="19"/>
    </location>
</feature>
<evidence type="ECO:0000256" key="1">
    <source>
        <dbReference type="SAM" id="MobiDB-lite"/>
    </source>
</evidence>
<dbReference type="AlphaFoldDB" id="A0A317WDF2"/>
<protein>
    <submittedName>
        <fullName evidence="2">Uncharacterized protein</fullName>
    </submittedName>
</protein>
<dbReference type="Proteomes" id="UP000246171">
    <property type="component" value="Unassembled WGS sequence"/>
</dbReference>
<dbReference type="RefSeq" id="XP_025392844.1">
    <property type="nucleotide sequence ID" value="XM_025530256.1"/>
</dbReference>
<proteinExistence type="predicted"/>
<evidence type="ECO:0000313" key="2">
    <source>
        <dbReference type="EMBL" id="PWY84289.1"/>
    </source>
</evidence>
<name>A0A317WDF2_ASPEC</name>
<accession>A0A317WDF2</accession>
<evidence type="ECO:0000313" key="3">
    <source>
        <dbReference type="Proteomes" id="UP000246171"/>
    </source>
</evidence>
<gene>
    <name evidence="2" type="ORF">BO83DRAFT_374674</name>
</gene>
<sequence length="63" mass="7035">MHVDNLIPSPDRRRPRDVHGSMNDMGRAVPDELDRELPGTAHRGLQGRTVVIIEAQASDYSVE</sequence>
<organism evidence="2 3">
    <name type="scientific">Aspergillus eucalypticola (strain CBS 122712 / IBT 29274)</name>
    <dbReference type="NCBI Taxonomy" id="1448314"/>
    <lineage>
        <taxon>Eukaryota</taxon>
        <taxon>Fungi</taxon>
        <taxon>Dikarya</taxon>
        <taxon>Ascomycota</taxon>
        <taxon>Pezizomycotina</taxon>
        <taxon>Eurotiomycetes</taxon>
        <taxon>Eurotiomycetidae</taxon>
        <taxon>Eurotiales</taxon>
        <taxon>Aspergillaceae</taxon>
        <taxon>Aspergillus</taxon>
        <taxon>Aspergillus subgen. Circumdati</taxon>
    </lineage>
</organism>
<feature type="region of interest" description="Disordered" evidence="1">
    <location>
        <begin position="1"/>
        <end position="41"/>
    </location>
</feature>
<dbReference type="GeneID" id="37052218"/>
<keyword evidence="3" id="KW-1185">Reference proteome</keyword>
<comment type="caution">
    <text evidence="2">The sequence shown here is derived from an EMBL/GenBank/DDBJ whole genome shotgun (WGS) entry which is preliminary data.</text>
</comment>
<dbReference type="EMBL" id="MSFU01000002">
    <property type="protein sequence ID" value="PWY84289.1"/>
    <property type="molecule type" value="Genomic_DNA"/>
</dbReference>